<feature type="transmembrane region" description="Helical" evidence="8">
    <location>
        <begin position="253"/>
        <end position="274"/>
    </location>
</feature>
<reference evidence="10" key="1">
    <citation type="submission" date="2018-05" db="EMBL/GenBank/DDBJ databases">
        <authorList>
            <person name="Li Y."/>
        </authorList>
    </citation>
    <scope>NUCLEOTIDE SEQUENCE [LARGE SCALE GENOMIC DNA]</scope>
    <source>
        <strain evidence="10">sk1b4</strain>
    </source>
</reference>
<feature type="transmembrane region" description="Helical" evidence="8">
    <location>
        <begin position="123"/>
        <end position="143"/>
    </location>
</feature>
<name>A0A2V1K6Y1_9ACTO</name>
<comment type="caution">
    <text evidence="9">The sequence shown here is derived from an EMBL/GenBank/DDBJ whole genome shotgun (WGS) entry which is preliminary data.</text>
</comment>
<evidence type="ECO:0000256" key="4">
    <source>
        <dbReference type="ARBA" id="ARBA00022475"/>
    </source>
</evidence>
<protein>
    <submittedName>
        <fullName evidence="9">AEC family transporter</fullName>
    </submittedName>
</protein>
<evidence type="ECO:0000256" key="7">
    <source>
        <dbReference type="ARBA" id="ARBA00023136"/>
    </source>
</evidence>
<feature type="transmembrane region" description="Helical" evidence="8">
    <location>
        <begin position="94"/>
        <end position="117"/>
    </location>
</feature>
<dbReference type="InterPro" id="IPR004776">
    <property type="entry name" value="Mem_transp_PIN-like"/>
</dbReference>
<dbReference type="GO" id="GO:0055085">
    <property type="term" value="P:transmembrane transport"/>
    <property type="evidence" value="ECO:0007669"/>
    <property type="project" value="InterPro"/>
</dbReference>
<dbReference type="Proteomes" id="UP000245283">
    <property type="component" value="Unassembled WGS sequence"/>
</dbReference>
<gene>
    <name evidence="9" type="ORF">DD236_08085</name>
</gene>
<dbReference type="AlphaFoldDB" id="A0A2V1K6Y1"/>
<dbReference type="PANTHER" id="PTHR36838">
    <property type="entry name" value="AUXIN EFFLUX CARRIER FAMILY PROTEIN"/>
    <property type="match status" value="1"/>
</dbReference>
<keyword evidence="6 8" id="KW-1133">Transmembrane helix</keyword>
<comment type="similarity">
    <text evidence="2">Belongs to the auxin efflux carrier (TC 2.A.69) family.</text>
</comment>
<keyword evidence="3" id="KW-0813">Transport</keyword>
<dbReference type="GO" id="GO:0005886">
    <property type="term" value="C:plasma membrane"/>
    <property type="evidence" value="ECO:0007669"/>
    <property type="project" value="UniProtKB-SubCell"/>
</dbReference>
<evidence type="ECO:0000256" key="3">
    <source>
        <dbReference type="ARBA" id="ARBA00022448"/>
    </source>
</evidence>
<evidence type="ECO:0000256" key="1">
    <source>
        <dbReference type="ARBA" id="ARBA00004651"/>
    </source>
</evidence>
<dbReference type="EMBL" id="QETB01000004">
    <property type="protein sequence ID" value="PWF26042.1"/>
    <property type="molecule type" value="Genomic_DNA"/>
</dbReference>
<organism evidence="9 10">
    <name type="scientific">Ancrocorticia populi</name>
    <dbReference type="NCBI Taxonomy" id="2175228"/>
    <lineage>
        <taxon>Bacteria</taxon>
        <taxon>Bacillati</taxon>
        <taxon>Actinomycetota</taxon>
        <taxon>Actinomycetes</taxon>
        <taxon>Actinomycetales</taxon>
        <taxon>Actinomycetaceae</taxon>
        <taxon>Ancrocorticia</taxon>
    </lineage>
</organism>
<comment type="subcellular location">
    <subcellularLocation>
        <location evidence="1">Cell membrane</location>
        <topology evidence="1">Multi-pass membrane protein</topology>
    </subcellularLocation>
</comment>
<evidence type="ECO:0000256" key="8">
    <source>
        <dbReference type="SAM" id="Phobius"/>
    </source>
</evidence>
<dbReference type="PANTHER" id="PTHR36838:SF1">
    <property type="entry name" value="SLR1864 PROTEIN"/>
    <property type="match status" value="1"/>
</dbReference>
<sequence length="307" mass="31981">MGDVIVAFWSLIAVMIVGYLLARYNVTRPGADKALTRICFAGAMPAMLFNTVASSDPAEVFSAGAAANVLGAVILTTTYAIVARYVFKLRGGEVTIGALCASYTNAGNLGVAFLVAVAGDAAASAPIMVFQLCVMVPIAFAILDRQTGVKGRSWIKTLLAPFLNPPVIGVLLGLIVALTGVRVPALVAAPVDVMANAAIPMILLAMGISWRGSHIPKIGRESAPLFFAVFLRCIAGPIVAFGLGTAFGMEGASLMAVTIAGGFPVANNVFTYAHRYNVGIELARDANILSTLASLVITLFIAFLFHM</sequence>
<feature type="transmembrane region" description="Helical" evidence="8">
    <location>
        <begin position="6"/>
        <end position="22"/>
    </location>
</feature>
<proteinExistence type="inferred from homology"/>
<evidence type="ECO:0000256" key="5">
    <source>
        <dbReference type="ARBA" id="ARBA00022692"/>
    </source>
</evidence>
<keyword evidence="10" id="KW-1185">Reference proteome</keyword>
<evidence type="ECO:0000256" key="6">
    <source>
        <dbReference type="ARBA" id="ARBA00022989"/>
    </source>
</evidence>
<dbReference type="Pfam" id="PF03547">
    <property type="entry name" value="Mem_trans"/>
    <property type="match status" value="1"/>
</dbReference>
<evidence type="ECO:0000313" key="9">
    <source>
        <dbReference type="EMBL" id="PWF26042.1"/>
    </source>
</evidence>
<feature type="transmembrane region" description="Helical" evidence="8">
    <location>
        <begin position="34"/>
        <end position="53"/>
    </location>
</feature>
<feature type="transmembrane region" description="Helical" evidence="8">
    <location>
        <begin position="225"/>
        <end position="247"/>
    </location>
</feature>
<evidence type="ECO:0000256" key="2">
    <source>
        <dbReference type="ARBA" id="ARBA00010145"/>
    </source>
</evidence>
<evidence type="ECO:0000313" key="10">
    <source>
        <dbReference type="Proteomes" id="UP000245283"/>
    </source>
</evidence>
<feature type="transmembrane region" description="Helical" evidence="8">
    <location>
        <begin position="286"/>
        <end position="305"/>
    </location>
</feature>
<feature type="transmembrane region" description="Helical" evidence="8">
    <location>
        <begin position="155"/>
        <end position="181"/>
    </location>
</feature>
<feature type="transmembrane region" description="Helical" evidence="8">
    <location>
        <begin position="65"/>
        <end position="87"/>
    </location>
</feature>
<dbReference type="OrthoDB" id="5405318at2"/>
<dbReference type="InterPro" id="IPR038770">
    <property type="entry name" value="Na+/solute_symporter_sf"/>
</dbReference>
<keyword evidence="4" id="KW-1003">Cell membrane</keyword>
<dbReference type="RefSeq" id="WP_109093869.1">
    <property type="nucleotide sequence ID" value="NZ_QETB01000004.1"/>
</dbReference>
<accession>A0A2V1K6Y1</accession>
<dbReference type="Gene3D" id="1.20.1530.20">
    <property type="match status" value="1"/>
</dbReference>
<keyword evidence="5 8" id="KW-0812">Transmembrane</keyword>
<keyword evidence="7 8" id="KW-0472">Membrane</keyword>
<feature type="transmembrane region" description="Helical" evidence="8">
    <location>
        <begin position="193"/>
        <end position="213"/>
    </location>
</feature>